<name>A0A7J7DH94_TRIWF</name>
<dbReference type="AlphaFoldDB" id="A0A7J7DH94"/>
<dbReference type="InterPro" id="IPR032675">
    <property type="entry name" value="LRR_dom_sf"/>
</dbReference>
<dbReference type="EMBL" id="JAAARO010000007">
    <property type="protein sequence ID" value="KAF5745683.1"/>
    <property type="molecule type" value="Genomic_DNA"/>
</dbReference>
<gene>
    <name evidence="1" type="ORF">HS088_TW07G01275</name>
</gene>
<dbReference type="Proteomes" id="UP000593562">
    <property type="component" value="Unassembled WGS sequence"/>
</dbReference>
<evidence type="ECO:0000313" key="1">
    <source>
        <dbReference type="EMBL" id="KAF5745683.1"/>
    </source>
</evidence>
<evidence type="ECO:0000313" key="2">
    <source>
        <dbReference type="Proteomes" id="UP000593562"/>
    </source>
</evidence>
<accession>A0A7J7DH94</accession>
<organism evidence="1 2">
    <name type="scientific">Tripterygium wilfordii</name>
    <name type="common">Thunder God vine</name>
    <dbReference type="NCBI Taxonomy" id="458696"/>
    <lineage>
        <taxon>Eukaryota</taxon>
        <taxon>Viridiplantae</taxon>
        <taxon>Streptophyta</taxon>
        <taxon>Embryophyta</taxon>
        <taxon>Tracheophyta</taxon>
        <taxon>Spermatophyta</taxon>
        <taxon>Magnoliopsida</taxon>
        <taxon>eudicotyledons</taxon>
        <taxon>Gunneridae</taxon>
        <taxon>Pentapetalae</taxon>
        <taxon>rosids</taxon>
        <taxon>fabids</taxon>
        <taxon>Celastrales</taxon>
        <taxon>Celastraceae</taxon>
        <taxon>Tripterygium</taxon>
    </lineage>
</organism>
<keyword evidence="2" id="KW-1185">Reference proteome</keyword>
<evidence type="ECO:0008006" key="3">
    <source>
        <dbReference type="Google" id="ProtNLM"/>
    </source>
</evidence>
<dbReference type="InParanoid" id="A0A7J7DH94"/>
<comment type="caution">
    <text evidence="1">The sequence shown here is derived from an EMBL/GenBank/DDBJ whole genome shotgun (WGS) entry which is preliminary data.</text>
</comment>
<dbReference type="Gene3D" id="3.80.10.10">
    <property type="entry name" value="Ribonuclease Inhibitor"/>
    <property type="match status" value="1"/>
</dbReference>
<proteinExistence type="predicted"/>
<reference evidence="1 2" key="1">
    <citation type="journal article" date="2020" name="Nat. Commun.">
        <title>Genome of Tripterygium wilfordii and identification of cytochrome P450 involved in triptolide biosynthesis.</title>
        <authorList>
            <person name="Tu L."/>
            <person name="Su P."/>
            <person name="Zhang Z."/>
            <person name="Gao L."/>
            <person name="Wang J."/>
            <person name="Hu T."/>
            <person name="Zhou J."/>
            <person name="Zhang Y."/>
            <person name="Zhao Y."/>
            <person name="Liu Y."/>
            <person name="Song Y."/>
            <person name="Tong Y."/>
            <person name="Lu Y."/>
            <person name="Yang J."/>
            <person name="Xu C."/>
            <person name="Jia M."/>
            <person name="Peters R.J."/>
            <person name="Huang L."/>
            <person name="Gao W."/>
        </authorList>
    </citation>
    <scope>NUCLEOTIDE SEQUENCE [LARGE SCALE GENOMIC DNA]</scope>
    <source>
        <strain evidence="2">cv. XIE 37</strain>
        <tissue evidence="1">Leaf</tissue>
    </source>
</reference>
<protein>
    <recommendedName>
        <fullName evidence="3">LRR receptor-like serine/threonine-protein kinase</fullName>
    </recommendedName>
</protein>
<sequence length="55" mass="6263">MDLSNNMFIGEIPVAFVDLKNFTLLNLFRNKLGAKELIERLQRLQNAAKEEANNG</sequence>
<dbReference type="SUPFAM" id="SSF52058">
    <property type="entry name" value="L domain-like"/>
    <property type="match status" value="1"/>
</dbReference>